<dbReference type="Pfam" id="PF04542">
    <property type="entry name" value="Sigma70_r2"/>
    <property type="match status" value="1"/>
</dbReference>
<keyword evidence="3" id="KW-0731">Sigma factor</keyword>
<dbReference type="OrthoDB" id="679904at2"/>
<dbReference type="Gene3D" id="1.10.1740.10">
    <property type="match status" value="1"/>
</dbReference>
<evidence type="ECO:0000259" key="5">
    <source>
        <dbReference type="Pfam" id="PF04542"/>
    </source>
</evidence>
<dbReference type="InterPro" id="IPR007627">
    <property type="entry name" value="RNA_pol_sigma70_r2"/>
</dbReference>
<dbReference type="InterPro" id="IPR039425">
    <property type="entry name" value="RNA_pol_sigma-70-like"/>
</dbReference>
<dbReference type="Gene3D" id="1.10.10.10">
    <property type="entry name" value="Winged helix-like DNA-binding domain superfamily/Winged helix DNA-binding domain"/>
    <property type="match status" value="1"/>
</dbReference>
<keyword evidence="8" id="KW-1185">Reference proteome</keyword>
<dbReference type="InterPro" id="IPR013325">
    <property type="entry name" value="RNA_pol_sigma_r2"/>
</dbReference>
<dbReference type="Pfam" id="PF08281">
    <property type="entry name" value="Sigma70_r4_2"/>
    <property type="match status" value="1"/>
</dbReference>
<evidence type="ECO:0000313" key="7">
    <source>
        <dbReference type="EMBL" id="SEK27533.1"/>
    </source>
</evidence>
<evidence type="ECO:0000256" key="4">
    <source>
        <dbReference type="ARBA" id="ARBA00023163"/>
    </source>
</evidence>
<dbReference type="SUPFAM" id="SSF88946">
    <property type="entry name" value="Sigma2 domain of RNA polymerase sigma factors"/>
    <property type="match status" value="1"/>
</dbReference>
<dbReference type="InterPro" id="IPR013249">
    <property type="entry name" value="RNA_pol_sigma70_r4_t2"/>
</dbReference>
<dbReference type="GO" id="GO:0016987">
    <property type="term" value="F:sigma factor activity"/>
    <property type="evidence" value="ECO:0007669"/>
    <property type="project" value="UniProtKB-KW"/>
</dbReference>
<comment type="similarity">
    <text evidence="1">Belongs to the sigma-70 factor family. ECF subfamily.</text>
</comment>
<protein>
    <submittedName>
        <fullName evidence="7">RNA polymerase sigma-70 factor, ECF subfamily</fullName>
    </submittedName>
</protein>
<reference evidence="8" key="1">
    <citation type="submission" date="2016-10" db="EMBL/GenBank/DDBJ databases">
        <authorList>
            <person name="Varghese N."/>
            <person name="Submissions S."/>
        </authorList>
    </citation>
    <scope>NUCLEOTIDE SEQUENCE [LARGE SCALE GENOMIC DNA]</scope>
    <source>
        <strain evidence="8">Jip14</strain>
    </source>
</reference>
<dbReference type="PANTHER" id="PTHR43133:SF46">
    <property type="entry name" value="RNA POLYMERASE SIGMA-70 FACTOR ECF SUBFAMILY"/>
    <property type="match status" value="1"/>
</dbReference>
<evidence type="ECO:0000256" key="1">
    <source>
        <dbReference type="ARBA" id="ARBA00010641"/>
    </source>
</evidence>
<dbReference type="GO" id="GO:0006352">
    <property type="term" value="P:DNA-templated transcription initiation"/>
    <property type="evidence" value="ECO:0007669"/>
    <property type="project" value="InterPro"/>
</dbReference>
<keyword evidence="4" id="KW-0804">Transcription</keyword>
<feature type="domain" description="RNA polymerase sigma factor 70 region 4 type 2" evidence="6">
    <location>
        <begin position="123"/>
        <end position="168"/>
    </location>
</feature>
<sequence length="193" mass="22888">MDSSAQEAKLFRFTEENYTSIFNTYWRKLYAIAYRRLRDTELAKDMVQEVFVYCWQQRAAIRITTSVEAYLRSALQYQLIAHFRKVDINGRAFAYLYERMVEVEAHMRDILTEQDLTKTLNNELAQMPETMREIFKLRIRDYTVDEIAQSLNLAEKTVRNNISKGLHRLRNAVSKDFPEDFSAICLTLYVLLT</sequence>
<dbReference type="GO" id="GO:0003677">
    <property type="term" value="F:DNA binding"/>
    <property type="evidence" value="ECO:0007669"/>
    <property type="project" value="InterPro"/>
</dbReference>
<dbReference type="Proteomes" id="UP000198916">
    <property type="component" value="Unassembled WGS sequence"/>
</dbReference>
<evidence type="ECO:0000256" key="3">
    <source>
        <dbReference type="ARBA" id="ARBA00023082"/>
    </source>
</evidence>
<dbReference type="SUPFAM" id="SSF88659">
    <property type="entry name" value="Sigma3 and sigma4 domains of RNA polymerase sigma factors"/>
    <property type="match status" value="1"/>
</dbReference>
<gene>
    <name evidence="7" type="ORF">SAMN05421740_101413</name>
</gene>
<evidence type="ECO:0000313" key="8">
    <source>
        <dbReference type="Proteomes" id="UP000198916"/>
    </source>
</evidence>
<keyword evidence="2" id="KW-0805">Transcription regulation</keyword>
<feature type="domain" description="RNA polymerase sigma-70 region 2" evidence="5">
    <location>
        <begin position="22"/>
        <end position="85"/>
    </location>
</feature>
<accession>A0A1H7FN55</accession>
<dbReference type="RefSeq" id="WP_090602371.1">
    <property type="nucleotide sequence ID" value="NZ_FNZR01000001.1"/>
</dbReference>
<evidence type="ECO:0000259" key="6">
    <source>
        <dbReference type="Pfam" id="PF08281"/>
    </source>
</evidence>
<dbReference type="InterPro" id="IPR013324">
    <property type="entry name" value="RNA_pol_sigma_r3/r4-like"/>
</dbReference>
<dbReference type="AlphaFoldDB" id="A0A1H7FN55"/>
<proteinExistence type="inferred from homology"/>
<dbReference type="PANTHER" id="PTHR43133">
    <property type="entry name" value="RNA POLYMERASE ECF-TYPE SIGMA FACTO"/>
    <property type="match status" value="1"/>
</dbReference>
<dbReference type="STRING" id="332977.SAMN05421740_101413"/>
<organism evidence="7 8">
    <name type="scientific">Parapedobacter koreensis</name>
    <dbReference type="NCBI Taxonomy" id="332977"/>
    <lineage>
        <taxon>Bacteria</taxon>
        <taxon>Pseudomonadati</taxon>
        <taxon>Bacteroidota</taxon>
        <taxon>Sphingobacteriia</taxon>
        <taxon>Sphingobacteriales</taxon>
        <taxon>Sphingobacteriaceae</taxon>
        <taxon>Parapedobacter</taxon>
    </lineage>
</organism>
<dbReference type="InterPro" id="IPR036388">
    <property type="entry name" value="WH-like_DNA-bd_sf"/>
</dbReference>
<dbReference type="NCBIfam" id="TIGR02937">
    <property type="entry name" value="sigma70-ECF"/>
    <property type="match status" value="1"/>
</dbReference>
<dbReference type="EMBL" id="FNZR01000001">
    <property type="protein sequence ID" value="SEK27533.1"/>
    <property type="molecule type" value="Genomic_DNA"/>
</dbReference>
<evidence type="ECO:0000256" key="2">
    <source>
        <dbReference type="ARBA" id="ARBA00023015"/>
    </source>
</evidence>
<name>A0A1H7FN55_9SPHI</name>
<dbReference type="InterPro" id="IPR014284">
    <property type="entry name" value="RNA_pol_sigma-70_dom"/>
</dbReference>